<evidence type="ECO:0000313" key="3">
    <source>
        <dbReference type="Proteomes" id="UP000735302"/>
    </source>
</evidence>
<evidence type="ECO:0000256" key="1">
    <source>
        <dbReference type="SAM" id="MobiDB-lite"/>
    </source>
</evidence>
<accession>A0AAV4CH68</accession>
<dbReference type="AlphaFoldDB" id="A0AAV4CH68"/>
<organism evidence="2 3">
    <name type="scientific">Plakobranchus ocellatus</name>
    <dbReference type="NCBI Taxonomy" id="259542"/>
    <lineage>
        <taxon>Eukaryota</taxon>
        <taxon>Metazoa</taxon>
        <taxon>Spiralia</taxon>
        <taxon>Lophotrochozoa</taxon>
        <taxon>Mollusca</taxon>
        <taxon>Gastropoda</taxon>
        <taxon>Heterobranchia</taxon>
        <taxon>Euthyneura</taxon>
        <taxon>Panpulmonata</taxon>
        <taxon>Sacoglossa</taxon>
        <taxon>Placobranchoidea</taxon>
        <taxon>Plakobranchidae</taxon>
        <taxon>Plakobranchus</taxon>
    </lineage>
</organism>
<name>A0AAV4CH68_9GAST</name>
<feature type="region of interest" description="Disordered" evidence="1">
    <location>
        <begin position="34"/>
        <end position="96"/>
    </location>
</feature>
<evidence type="ECO:0008006" key="4">
    <source>
        <dbReference type="Google" id="ProtNLM"/>
    </source>
</evidence>
<comment type="caution">
    <text evidence="2">The sequence shown here is derived from an EMBL/GenBank/DDBJ whole genome shotgun (WGS) entry which is preliminary data.</text>
</comment>
<sequence length="144" mass="15650">MVTALVTSCISSPLQNVATAPAYPDTAKELQPRIKIPSDADDDLSHDNDYFVDELDDDDDEYDECGEGSAERDEGMNVGGTVASESALRSSRTLLSQARASQQAPWPYGGFESPRSPCWDLAIYKNETYAFCSSLAHRPLVVPG</sequence>
<evidence type="ECO:0000313" key="2">
    <source>
        <dbReference type="EMBL" id="GFO30388.1"/>
    </source>
</evidence>
<gene>
    <name evidence="2" type="ORF">PoB_005689300</name>
</gene>
<dbReference type="Proteomes" id="UP000735302">
    <property type="component" value="Unassembled WGS sequence"/>
</dbReference>
<feature type="compositionally biased region" description="Polar residues" evidence="1">
    <location>
        <begin position="83"/>
        <end position="96"/>
    </location>
</feature>
<dbReference type="EMBL" id="BLXT01006233">
    <property type="protein sequence ID" value="GFO30388.1"/>
    <property type="molecule type" value="Genomic_DNA"/>
</dbReference>
<proteinExistence type="predicted"/>
<feature type="compositionally biased region" description="Basic and acidic residues" evidence="1">
    <location>
        <begin position="34"/>
        <end position="49"/>
    </location>
</feature>
<reference evidence="2 3" key="1">
    <citation type="journal article" date="2021" name="Elife">
        <title>Chloroplast acquisition without the gene transfer in kleptoplastic sea slugs, Plakobranchus ocellatus.</title>
        <authorList>
            <person name="Maeda T."/>
            <person name="Takahashi S."/>
            <person name="Yoshida T."/>
            <person name="Shimamura S."/>
            <person name="Takaki Y."/>
            <person name="Nagai Y."/>
            <person name="Toyoda A."/>
            <person name="Suzuki Y."/>
            <person name="Arimoto A."/>
            <person name="Ishii H."/>
            <person name="Satoh N."/>
            <person name="Nishiyama T."/>
            <person name="Hasebe M."/>
            <person name="Maruyama T."/>
            <person name="Minagawa J."/>
            <person name="Obokata J."/>
            <person name="Shigenobu S."/>
        </authorList>
    </citation>
    <scope>NUCLEOTIDE SEQUENCE [LARGE SCALE GENOMIC DNA]</scope>
</reference>
<feature type="compositionally biased region" description="Acidic residues" evidence="1">
    <location>
        <begin position="50"/>
        <end position="66"/>
    </location>
</feature>
<keyword evidence="3" id="KW-1185">Reference proteome</keyword>
<protein>
    <recommendedName>
        <fullName evidence="4">Secreted protein</fullName>
    </recommendedName>
</protein>